<evidence type="ECO:0000313" key="3">
    <source>
        <dbReference type="EMBL" id="TDG19378.1"/>
    </source>
</evidence>
<accession>A0A4R5M1V7</accession>
<dbReference type="OrthoDB" id="9806768at2"/>
<evidence type="ECO:0000256" key="2">
    <source>
        <dbReference type="ARBA" id="ARBA00023033"/>
    </source>
</evidence>
<dbReference type="SUPFAM" id="SSF47240">
    <property type="entry name" value="Ferritin-like"/>
    <property type="match status" value="1"/>
</dbReference>
<dbReference type="RefSeq" id="WP_133198586.1">
    <property type="nucleotide sequence ID" value="NZ_JBHUCW010000049.1"/>
</dbReference>
<dbReference type="PIRSF" id="PIRSF000040">
    <property type="entry name" value="MMOH_comp"/>
    <property type="match status" value="1"/>
</dbReference>
<comment type="caution">
    <text evidence="3">The sequence shown here is derived from an EMBL/GenBank/DDBJ whole genome shotgun (WGS) entry which is preliminary data.</text>
</comment>
<dbReference type="InterPro" id="IPR012078">
    <property type="entry name" value="MP_mOase_hydro"/>
</dbReference>
<organism evidence="3 4">
    <name type="scientific">Paraburkholderia silviterrae</name>
    <dbReference type="NCBI Taxonomy" id="2528715"/>
    <lineage>
        <taxon>Bacteria</taxon>
        <taxon>Pseudomonadati</taxon>
        <taxon>Pseudomonadota</taxon>
        <taxon>Betaproteobacteria</taxon>
        <taxon>Burkholderiales</taxon>
        <taxon>Burkholderiaceae</taxon>
        <taxon>Paraburkholderia</taxon>
    </lineage>
</organism>
<dbReference type="InterPro" id="IPR009078">
    <property type="entry name" value="Ferritin-like_SF"/>
</dbReference>
<dbReference type="GO" id="GO:0016709">
    <property type="term" value="F:oxidoreductase activity, acting on paired donors, with incorporation or reduction of molecular oxygen, NAD(P)H as one donor, and incorporation of one atom of oxygen"/>
    <property type="evidence" value="ECO:0007669"/>
    <property type="project" value="InterPro"/>
</dbReference>
<keyword evidence="1" id="KW-0560">Oxidoreductase</keyword>
<dbReference type="Gene3D" id="1.10.620.20">
    <property type="entry name" value="Ribonucleotide Reductase, subunit A"/>
    <property type="match status" value="1"/>
</dbReference>
<dbReference type="InterPro" id="IPR003430">
    <property type="entry name" value="Phenol_Hydrox"/>
</dbReference>
<name>A0A4R5M1V7_9BURK</name>
<gene>
    <name evidence="3" type="ORF">EYW47_30785</name>
</gene>
<evidence type="ECO:0000313" key="4">
    <source>
        <dbReference type="Proteomes" id="UP000295722"/>
    </source>
</evidence>
<keyword evidence="2" id="KW-0503">Monooxygenase</keyword>
<dbReference type="CDD" id="cd01058">
    <property type="entry name" value="AAMH_B"/>
    <property type="match status" value="1"/>
</dbReference>
<reference evidence="3 4" key="1">
    <citation type="submission" date="2019-03" db="EMBL/GenBank/DDBJ databases">
        <title>Paraburkholderia sp. 4M-K11, isolated from subtropical forest soil.</title>
        <authorList>
            <person name="Gao Z.-H."/>
            <person name="Qiu L.-H."/>
        </authorList>
    </citation>
    <scope>NUCLEOTIDE SEQUENCE [LARGE SCALE GENOMIC DNA]</scope>
    <source>
        <strain evidence="3 4">4M-K11</strain>
    </source>
</reference>
<dbReference type="Proteomes" id="UP000295722">
    <property type="component" value="Unassembled WGS sequence"/>
</dbReference>
<protein>
    <submittedName>
        <fullName evidence="3">Phenol hydroxylase</fullName>
    </submittedName>
</protein>
<dbReference type="InterPro" id="IPR012348">
    <property type="entry name" value="RNR-like"/>
</dbReference>
<dbReference type="EMBL" id="SMRP01000022">
    <property type="protein sequence ID" value="TDG19378.1"/>
    <property type="molecule type" value="Genomic_DNA"/>
</dbReference>
<sequence length="360" mass="40489">MQIDIKTSAVQPIRQTFSHVARRLGADKPASRYQEATLDLQPETNFHYRPLWQPELELYDTRRTAIRMSDWYAFKDPRQYYYGAYTIARSRQQEMMEKNIEFVTRRALLSGLSDAQKQAIAALMVPLRHVEWAANTNNCYVTAYGWGTAITQATMYHSMDRLGLAQYLSRIGLLLDGNQGTSLEQGKARWLDDPVWQPLRRLVEDLMVVQDWFETFVAQNAVLDGLLYPLVYRHADAHLSAQCGAGLGMLNEFAIGWFDETSRWVDATLKTAASESPENAARLAQWIARWRERALEALRPIARAALNNTQDNALGDTQGDSALAEVDAAFAARMTKLGIDVSAQAATARAESLATEAGHV</sequence>
<dbReference type="AlphaFoldDB" id="A0A4R5M1V7"/>
<dbReference type="Pfam" id="PF02332">
    <property type="entry name" value="Phenol_Hydrox"/>
    <property type="match status" value="1"/>
</dbReference>
<evidence type="ECO:0000256" key="1">
    <source>
        <dbReference type="ARBA" id="ARBA00023002"/>
    </source>
</evidence>
<proteinExistence type="predicted"/>
<keyword evidence="4" id="KW-1185">Reference proteome</keyword>